<comment type="caution">
    <text evidence="11">The sequence shown here is derived from an EMBL/GenBank/DDBJ whole genome shotgun (WGS) entry which is preliminary data.</text>
</comment>
<feature type="domain" description="Zinc finger Mcm10/DnaG-type" evidence="9">
    <location>
        <begin position="317"/>
        <end position="362"/>
    </location>
</feature>
<dbReference type="Pfam" id="PF22379">
    <property type="entry name" value="OB_MCM10"/>
    <property type="match status" value="1"/>
</dbReference>
<evidence type="ECO:0000256" key="3">
    <source>
        <dbReference type="ARBA" id="ARBA00022705"/>
    </source>
</evidence>
<evidence type="ECO:0000256" key="1">
    <source>
        <dbReference type="ARBA" id="ARBA00004123"/>
    </source>
</evidence>
<dbReference type="InterPro" id="IPR015408">
    <property type="entry name" value="Znf_Mcm10/DnaG"/>
</dbReference>
<dbReference type="PANTHER" id="PTHR13454">
    <property type="entry name" value="PROTEIN MCM10 HOMOLOG"/>
    <property type="match status" value="1"/>
</dbReference>
<evidence type="ECO:0000313" key="12">
    <source>
        <dbReference type="Proteomes" id="UP001623330"/>
    </source>
</evidence>
<evidence type="ECO:0000256" key="8">
    <source>
        <dbReference type="SAM" id="MobiDB-lite"/>
    </source>
</evidence>
<organism evidence="11 12">
    <name type="scientific">Nakaseomyces bracarensis</name>
    <dbReference type="NCBI Taxonomy" id="273131"/>
    <lineage>
        <taxon>Eukaryota</taxon>
        <taxon>Fungi</taxon>
        <taxon>Dikarya</taxon>
        <taxon>Ascomycota</taxon>
        <taxon>Saccharomycotina</taxon>
        <taxon>Saccharomycetes</taxon>
        <taxon>Saccharomycetales</taxon>
        <taxon>Saccharomycetaceae</taxon>
        <taxon>Nakaseomyces</taxon>
    </lineage>
</organism>
<dbReference type="Gene3D" id="2.40.50.140">
    <property type="entry name" value="Nucleic acid-binding proteins"/>
    <property type="match status" value="1"/>
</dbReference>
<dbReference type="InterPro" id="IPR055065">
    <property type="entry name" value="OB_MCM10"/>
</dbReference>
<reference evidence="11 12" key="1">
    <citation type="submission" date="2024-05" db="EMBL/GenBank/DDBJ databases">
        <title>Long read based assembly of the Candida bracarensis genome reveals expanded adhesin content.</title>
        <authorList>
            <person name="Marcet-Houben M."/>
            <person name="Ksiezopolska E."/>
            <person name="Gabaldon T."/>
        </authorList>
    </citation>
    <scope>NUCLEOTIDE SEQUENCE [LARGE SCALE GENOMIC DNA]</scope>
    <source>
        <strain evidence="11 12">CBM6</strain>
    </source>
</reference>
<gene>
    <name evidence="11" type="ORF">RNJ44_02253</name>
</gene>
<dbReference type="SUPFAM" id="SSF50249">
    <property type="entry name" value="Nucleic acid-binding proteins"/>
    <property type="match status" value="1"/>
</dbReference>
<dbReference type="Proteomes" id="UP001623330">
    <property type="component" value="Unassembled WGS sequence"/>
</dbReference>
<evidence type="ECO:0000256" key="4">
    <source>
        <dbReference type="ARBA" id="ARBA00022723"/>
    </source>
</evidence>
<feature type="region of interest" description="Disordered" evidence="8">
    <location>
        <begin position="1"/>
        <end position="31"/>
    </location>
</feature>
<evidence type="ECO:0000259" key="10">
    <source>
        <dbReference type="Pfam" id="PF22379"/>
    </source>
</evidence>
<dbReference type="PANTHER" id="PTHR13454:SF11">
    <property type="entry name" value="PROTEIN MCM10 HOMOLOG"/>
    <property type="match status" value="1"/>
</dbReference>
<evidence type="ECO:0000259" key="9">
    <source>
        <dbReference type="Pfam" id="PF09329"/>
    </source>
</evidence>
<evidence type="ECO:0000313" key="11">
    <source>
        <dbReference type="EMBL" id="KAL3229166.1"/>
    </source>
</evidence>
<feature type="region of interest" description="Disordered" evidence="8">
    <location>
        <begin position="62"/>
        <end position="84"/>
    </location>
</feature>
<comment type="subcellular location">
    <subcellularLocation>
        <location evidence="1">Nucleus</location>
    </subcellularLocation>
</comment>
<proteinExistence type="inferred from homology"/>
<keyword evidence="6" id="KW-0862">Zinc</keyword>
<evidence type="ECO:0000256" key="2">
    <source>
        <dbReference type="ARBA" id="ARBA00009679"/>
    </source>
</evidence>
<dbReference type="EMBL" id="JBEVYD010000012">
    <property type="protein sequence ID" value="KAL3229166.1"/>
    <property type="molecule type" value="Genomic_DNA"/>
</dbReference>
<sequence length="578" mass="66749">MLGIDGDPREVKKADPFDHISSDEGEVPDIQKELEMIERKRQDLMDRLKEKRRREQNKFVDPNLKGINTRGDIEVPQSPKKQTAKPMVEIEMPLKALNSQHKQQKEVNPNELKVQQDGTTSGTTSYFLNKFQNSKIHENKKITNYQDMMSTRIHTFGGADLSSSKPIAVDELEEYSNVWIKKRYLQKEELNEILRGIKILRLNKLFAKVKPPKFSEPQYSNWAVVGIISAKEDVKLTNAAKPVKYFKFTLTNFQHNLDIYLFGKKPVERYYNLRVGDVIAILNPEILPWRPSGCVNGIKSFNLRIGHEFHCILEIASSRDIGWCPVVNHGQNKKCGAPINIKTDRCCEFHREIQMRSTASKRIELSGSYALGAPTKVGVQPSLYKNNEHSNNTRRTSSNNRFVINNQGKAEKEVRKSDQEAHHFRSKKAAKAFFDENFQDPDMLNNLDSKRRKINDNKLDKRLIKALDSRDQSQLKDKKEVKDVTEKTLQTGIIQRLGFDPTRGQIAKVLDITRNTETNERAKQKAGLISNLIKYKKDKITLVPSREVRLERKERRENIWKKHFGKNDNSDDSDLEIV</sequence>
<name>A0ABR4NN44_9SACH</name>
<keyword evidence="3" id="KW-0235">DNA replication</keyword>
<evidence type="ECO:0000256" key="5">
    <source>
        <dbReference type="ARBA" id="ARBA00022771"/>
    </source>
</evidence>
<dbReference type="Pfam" id="PF09329">
    <property type="entry name" value="zf-primase"/>
    <property type="match status" value="1"/>
</dbReference>
<evidence type="ECO:0000256" key="7">
    <source>
        <dbReference type="ARBA" id="ARBA00023242"/>
    </source>
</evidence>
<dbReference type="InterPro" id="IPR012340">
    <property type="entry name" value="NA-bd_OB-fold"/>
</dbReference>
<keyword evidence="7" id="KW-0539">Nucleus</keyword>
<keyword evidence="4" id="KW-0479">Metal-binding</keyword>
<keyword evidence="5" id="KW-0863">Zinc-finger</keyword>
<evidence type="ECO:0000256" key="6">
    <source>
        <dbReference type="ARBA" id="ARBA00022833"/>
    </source>
</evidence>
<keyword evidence="12" id="KW-1185">Reference proteome</keyword>
<feature type="compositionally biased region" description="Basic and acidic residues" evidence="8">
    <location>
        <begin position="1"/>
        <end position="22"/>
    </location>
</feature>
<accession>A0ABR4NN44</accession>
<comment type="similarity">
    <text evidence="2">Belongs to the MCM10 family.</text>
</comment>
<feature type="domain" description="MCM10 OB-fold" evidence="10">
    <location>
        <begin position="175"/>
        <end position="286"/>
    </location>
</feature>
<dbReference type="InterPro" id="IPR040184">
    <property type="entry name" value="Mcm10"/>
</dbReference>
<protein>
    <submittedName>
        <fullName evidence="11">Minichromosome maintenance protein 10</fullName>
    </submittedName>
</protein>